<name>A0A922EK49_CARIL</name>
<proteinExistence type="predicted"/>
<protein>
    <recommendedName>
        <fullName evidence="6">Glycosyltransferase 61 catalytic domain-containing protein</fullName>
    </recommendedName>
</protein>
<keyword evidence="3" id="KW-0808">Transferase</keyword>
<comment type="subcellular location">
    <subcellularLocation>
        <location evidence="1">Golgi apparatus membrane</location>
        <topology evidence="1">Single-pass type II membrane protein</topology>
    </subcellularLocation>
</comment>
<gene>
    <name evidence="7" type="ORF">I3842_07G171900</name>
</gene>
<dbReference type="EMBL" id="CM031831">
    <property type="protein sequence ID" value="KAG6705259.1"/>
    <property type="molecule type" value="Genomic_DNA"/>
</dbReference>
<accession>A0A922EK49</accession>
<dbReference type="InterPro" id="IPR049625">
    <property type="entry name" value="Glyco_transf_61_cat"/>
</dbReference>
<organism evidence="7 8">
    <name type="scientific">Carya illinoinensis</name>
    <name type="common">Pecan</name>
    <dbReference type="NCBI Taxonomy" id="32201"/>
    <lineage>
        <taxon>Eukaryota</taxon>
        <taxon>Viridiplantae</taxon>
        <taxon>Streptophyta</taxon>
        <taxon>Embryophyta</taxon>
        <taxon>Tracheophyta</taxon>
        <taxon>Spermatophyta</taxon>
        <taxon>Magnoliopsida</taxon>
        <taxon>eudicotyledons</taxon>
        <taxon>Gunneridae</taxon>
        <taxon>Pentapetalae</taxon>
        <taxon>rosids</taxon>
        <taxon>fabids</taxon>
        <taxon>Fagales</taxon>
        <taxon>Juglandaceae</taxon>
        <taxon>Carya</taxon>
    </lineage>
</organism>
<dbReference type="Proteomes" id="UP000811246">
    <property type="component" value="Chromosome 7"/>
</dbReference>
<dbReference type="PANTHER" id="PTHR20961:SF35">
    <property type="entry name" value="GLYCOSYLTRANSFERASE FAMILY 61 PROTEIN"/>
    <property type="match status" value="1"/>
</dbReference>
<keyword evidence="5" id="KW-0812">Transmembrane</keyword>
<comment type="caution">
    <text evidence="7">The sequence shown here is derived from an EMBL/GenBank/DDBJ whole genome shotgun (WGS) entry which is preliminary data.</text>
</comment>
<dbReference type="AlphaFoldDB" id="A0A922EK49"/>
<keyword evidence="5" id="KW-1133">Transmembrane helix</keyword>
<feature type="domain" description="Glycosyltransferase 61 catalytic" evidence="6">
    <location>
        <begin position="188"/>
        <end position="356"/>
    </location>
</feature>
<keyword evidence="2" id="KW-0328">Glycosyltransferase</keyword>
<dbReference type="PANTHER" id="PTHR20961">
    <property type="entry name" value="GLYCOSYLTRANSFERASE"/>
    <property type="match status" value="1"/>
</dbReference>
<feature type="transmembrane region" description="Helical" evidence="5">
    <location>
        <begin position="12"/>
        <end position="33"/>
    </location>
</feature>
<evidence type="ECO:0000259" key="6">
    <source>
        <dbReference type="Pfam" id="PF04577"/>
    </source>
</evidence>
<evidence type="ECO:0000256" key="5">
    <source>
        <dbReference type="SAM" id="Phobius"/>
    </source>
</evidence>
<keyword evidence="4" id="KW-0325">Glycoprotein</keyword>
<dbReference type="Pfam" id="PF04577">
    <property type="entry name" value="Glyco_transf_61"/>
    <property type="match status" value="1"/>
</dbReference>
<sequence>MGKAQSLIKRKSSVYSTKLIIGVFLLLFVLVLFRTETSPFKSSSSPSAASWVFFEKWRGMVLGTNQVRNPSNITNTLASKLRDSVTFLPLKDLRFAETAMTGNAWFMSSLNDTYEKNEAEHLYFPSQTSKGRLLCINGQLCRWLRKFTLAMKIYGMGCALWLHLLVGPSKNGCLRPTRWVLFHWGELRHRMGSWLQNLMQASFREFPVEELKNGDGPYCFERAVVMRHNLGSMGKEKRLQGFDLLRCKARGFCSINPVGREREVNEKGEPIIRVTFLMRRGSRSFKNATAVIDIFARECARVEGCLLKVAQSEDLSFWAQFCLLFFVRVMSYTDIVASPHGAQLTNMLFMDRSSSIMEFFPKGWLEHAGIGPYAHHWMTDLSGMKHQGAWWEPIGEKQCPFPQQGPSCFDFYKNGRVGHNETFFAEWTRTVLKQVRLSKLDEATKIAPLKSSACLC</sequence>
<evidence type="ECO:0000313" key="8">
    <source>
        <dbReference type="Proteomes" id="UP000811246"/>
    </source>
</evidence>
<evidence type="ECO:0000256" key="4">
    <source>
        <dbReference type="ARBA" id="ARBA00023180"/>
    </source>
</evidence>
<dbReference type="GO" id="GO:0000139">
    <property type="term" value="C:Golgi membrane"/>
    <property type="evidence" value="ECO:0007669"/>
    <property type="project" value="UniProtKB-SubCell"/>
</dbReference>
<dbReference type="InterPro" id="IPR007657">
    <property type="entry name" value="Glycosyltransferase_61"/>
</dbReference>
<evidence type="ECO:0000256" key="1">
    <source>
        <dbReference type="ARBA" id="ARBA00004323"/>
    </source>
</evidence>
<dbReference type="GO" id="GO:0016763">
    <property type="term" value="F:pentosyltransferase activity"/>
    <property type="evidence" value="ECO:0007669"/>
    <property type="project" value="UniProtKB-ARBA"/>
</dbReference>
<evidence type="ECO:0000256" key="2">
    <source>
        <dbReference type="ARBA" id="ARBA00022676"/>
    </source>
</evidence>
<keyword evidence="5" id="KW-0472">Membrane</keyword>
<reference evidence="7" key="1">
    <citation type="submission" date="2021-01" db="EMBL/GenBank/DDBJ databases">
        <authorList>
            <person name="Lovell J.T."/>
            <person name="Bentley N."/>
            <person name="Bhattarai G."/>
            <person name="Jenkins J.W."/>
            <person name="Sreedasyam A."/>
            <person name="Alarcon Y."/>
            <person name="Bock C."/>
            <person name="Boston L."/>
            <person name="Carlson J."/>
            <person name="Cervantes K."/>
            <person name="Clermont K."/>
            <person name="Krom N."/>
            <person name="Kubenka K."/>
            <person name="Mamidi S."/>
            <person name="Mattison C."/>
            <person name="Monteros M."/>
            <person name="Pisani C."/>
            <person name="Plott C."/>
            <person name="Rajasekar S."/>
            <person name="Rhein H.S."/>
            <person name="Rohla C."/>
            <person name="Song M."/>
            <person name="Hilaire R.S."/>
            <person name="Shu S."/>
            <person name="Wells L."/>
            <person name="Wang X."/>
            <person name="Webber J."/>
            <person name="Heerema R.J."/>
            <person name="Klein P."/>
            <person name="Conner P."/>
            <person name="Grauke L."/>
            <person name="Grimwood J."/>
            <person name="Schmutz J."/>
            <person name="Randall J.J."/>
        </authorList>
    </citation>
    <scope>NUCLEOTIDE SEQUENCE</scope>
    <source>
        <tissue evidence="7">Leaf</tissue>
    </source>
</reference>
<evidence type="ECO:0000313" key="7">
    <source>
        <dbReference type="EMBL" id="KAG6705259.1"/>
    </source>
</evidence>
<evidence type="ECO:0000256" key="3">
    <source>
        <dbReference type="ARBA" id="ARBA00022679"/>
    </source>
</evidence>